<dbReference type="Proteomes" id="UP000008022">
    <property type="component" value="Unassembled WGS sequence"/>
</dbReference>
<keyword evidence="3" id="KW-1185">Reference proteome</keyword>
<feature type="compositionally biased region" description="Basic and acidic residues" evidence="1">
    <location>
        <begin position="7"/>
        <end position="16"/>
    </location>
</feature>
<reference evidence="3" key="1">
    <citation type="submission" date="2013-06" db="EMBL/GenBank/DDBJ databases">
        <authorList>
            <person name="Zhao Q."/>
        </authorList>
    </citation>
    <scope>NUCLEOTIDE SEQUENCE</scope>
    <source>
        <strain evidence="3">cv. W1943</strain>
    </source>
</reference>
<proteinExistence type="predicted"/>
<reference evidence="2" key="2">
    <citation type="submission" date="2015-06" db="UniProtKB">
        <authorList>
            <consortium name="EnsemblPlants"/>
        </authorList>
    </citation>
    <scope>IDENTIFICATION</scope>
</reference>
<name>A0A0E0Q184_ORYRU</name>
<dbReference type="AlphaFoldDB" id="A0A0E0Q184"/>
<evidence type="ECO:0000256" key="1">
    <source>
        <dbReference type="SAM" id="MobiDB-lite"/>
    </source>
</evidence>
<dbReference type="Gramene" id="ORUFI06G25510.1">
    <property type="protein sequence ID" value="ORUFI06G25510.1"/>
    <property type="gene ID" value="ORUFI06G25510"/>
</dbReference>
<dbReference type="HOGENOM" id="CLU_152219_0_0_1"/>
<organism evidence="2 3">
    <name type="scientific">Oryza rufipogon</name>
    <name type="common">Brownbeard rice</name>
    <name type="synonym">Asian wild rice</name>
    <dbReference type="NCBI Taxonomy" id="4529"/>
    <lineage>
        <taxon>Eukaryota</taxon>
        <taxon>Viridiplantae</taxon>
        <taxon>Streptophyta</taxon>
        <taxon>Embryophyta</taxon>
        <taxon>Tracheophyta</taxon>
        <taxon>Spermatophyta</taxon>
        <taxon>Magnoliopsida</taxon>
        <taxon>Liliopsida</taxon>
        <taxon>Poales</taxon>
        <taxon>Poaceae</taxon>
        <taxon>BOP clade</taxon>
        <taxon>Oryzoideae</taxon>
        <taxon>Oryzeae</taxon>
        <taxon>Oryzinae</taxon>
        <taxon>Oryza</taxon>
    </lineage>
</organism>
<sequence length="141" mass="15614">MDEDMRPEEGERRGNPTDELLTPYTSFTVPWLRRLQPWRARYSEGLAAMRQGQDTSLIWCPRRVGSDGVIHIGLLSSALPASQDHETASAGSARQNEYMSRCPAGRRQNMSTQAERPSTLTNQLREAANATVAIESTGGSH</sequence>
<accession>A0A0E0Q184</accession>
<feature type="region of interest" description="Disordered" evidence="1">
    <location>
        <begin position="1"/>
        <end position="20"/>
    </location>
</feature>
<evidence type="ECO:0000313" key="3">
    <source>
        <dbReference type="Proteomes" id="UP000008022"/>
    </source>
</evidence>
<protein>
    <submittedName>
        <fullName evidence="2">Uncharacterized protein</fullName>
    </submittedName>
</protein>
<dbReference type="EnsemblPlants" id="ORUFI06G25510.1">
    <property type="protein sequence ID" value="ORUFI06G25510.1"/>
    <property type="gene ID" value="ORUFI06G25510"/>
</dbReference>
<evidence type="ECO:0000313" key="2">
    <source>
        <dbReference type="EnsemblPlants" id="ORUFI06G25510.1"/>
    </source>
</evidence>